<evidence type="ECO:0000313" key="7">
    <source>
        <dbReference type="Proteomes" id="UP000242205"/>
    </source>
</evidence>
<accession>A0A2I6S449</accession>
<keyword evidence="2" id="KW-0805">Transcription regulation</keyword>
<reference evidence="6 7" key="1">
    <citation type="submission" date="2018-01" db="EMBL/GenBank/DDBJ databases">
        <authorList>
            <person name="Fu G.-Y."/>
        </authorList>
    </citation>
    <scope>NUCLEOTIDE SEQUENCE [LARGE SCALE GENOMIC DNA]</scope>
    <source>
        <strain evidence="6 7">SY39</strain>
    </source>
</reference>
<dbReference type="PANTHER" id="PTHR30537">
    <property type="entry name" value="HTH-TYPE TRANSCRIPTIONAL REGULATOR"/>
    <property type="match status" value="1"/>
</dbReference>
<organism evidence="6 7">
    <name type="scientific">Pseudazoarcus pumilus</name>
    <dbReference type="NCBI Taxonomy" id="2067960"/>
    <lineage>
        <taxon>Bacteria</taxon>
        <taxon>Pseudomonadati</taxon>
        <taxon>Pseudomonadota</taxon>
        <taxon>Betaproteobacteria</taxon>
        <taxon>Rhodocyclales</taxon>
        <taxon>Zoogloeaceae</taxon>
        <taxon>Pseudazoarcus</taxon>
    </lineage>
</organism>
<feature type="domain" description="HTH lysR-type" evidence="5">
    <location>
        <begin position="7"/>
        <end position="64"/>
    </location>
</feature>
<evidence type="ECO:0000256" key="2">
    <source>
        <dbReference type="ARBA" id="ARBA00023015"/>
    </source>
</evidence>
<dbReference type="GO" id="GO:0003677">
    <property type="term" value="F:DNA binding"/>
    <property type="evidence" value="ECO:0007669"/>
    <property type="project" value="UniProtKB-KW"/>
</dbReference>
<evidence type="ECO:0000313" key="6">
    <source>
        <dbReference type="EMBL" id="AUN94039.1"/>
    </source>
</evidence>
<dbReference type="GO" id="GO:0003700">
    <property type="term" value="F:DNA-binding transcription factor activity"/>
    <property type="evidence" value="ECO:0007669"/>
    <property type="project" value="InterPro"/>
</dbReference>
<name>A0A2I6S449_9RHOO</name>
<dbReference type="SUPFAM" id="SSF46785">
    <property type="entry name" value="Winged helix' DNA-binding domain"/>
    <property type="match status" value="1"/>
</dbReference>
<dbReference type="Proteomes" id="UP000242205">
    <property type="component" value="Chromosome"/>
</dbReference>
<keyword evidence="3" id="KW-0238">DNA-binding</keyword>
<protein>
    <submittedName>
        <fullName evidence="6">LysR family transcriptional regulator</fullName>
    </submittedName>
</protein>
<evidence type="ECO:0000256" key="4">
    <source>
        <dbReference type="ARBA" id="ARBA00023163"/>
    </source>
</evidence>
<dbReference type="InterPro" id="IPR036388">
    <property type="entry name" value="WH-like_DNA-bd_sf"/>
</dbReference>
<dbReference type="InterPro" id="IPR058163">
    <property type="entry name" value="LysR-type_TF_proteobact-type"/>
</dbReference>
<keyword evidence="7" id="KW-1185">Reference proteome</keyword>
<dbReference type="Gene3D" id="1.10.10.10">
    <property type="entry name" value="Winged helix-like DNA-binding domain superfamily/Winged helix DNA-binding domain"/>
    <property type="match status" value="1"/>
</dbReference>
<dbReference type="Pfam" id="PF00126">
    <property type="entry name" value="HTH_1"/>
    <property type="match status" value="1"/>
</dbReference>
<dbReference type="CDD" id="cd08422">
    <property type="entry name" value="PBP2_CrgA_like"/>
    <property type="match status" value="1"/>
</dbReference>
<evidence type="ECO:0000256" key="1">
    <source>
        <dbReference type="ARBA" id="ARBA00009437"/>
    </source>
</evidence>
<dbReference type="AlphaFoldDB" id="A0A2I6S449"/>
<dbReference type="InterPro" id="IPR036390">
    <property type="entry name" value="WH_DNA-bd_sf"/>
</dbReference>
<dbReference type="FunFam" id="1.10.10.10:FF:000001">
    <property type="entry name" value="LysR family transcriptional regulator"/>
    <property type="match status" value="1"/>
</dbReference>
<dbReference type="InterPro" id="IPR000847">
    <property type="entry name" value="LysR_HTH_N"/>
</dbReference>
<dbReference type="PANTHER" id="PTHR30537:SF5">
    <property type="entry name" value="HTH-TYPE TRANSCRIPTIONAL ACTIVATOR TTDR-RELATED"/>
    <property type="match status" value="1"/>
</dbReference>
<sequence>MEQKPPIDPNDLVVFAHIVEAGSLTRAAERLGLPKSTVSRRLAQLEQGLGERLLLRTTRKLTLTDFGRGMLVHARQLASELDAANALAEHRQAGPSGRLRMSMPGDFANAMLHDVLARYIDLYPEVALDIDLSPRRVDLIGENFDLALRFGDLPDDATLAARPIGTFCEGLFASPDYLIEHGHPPTPEALDTHASLHLVGRDGLARPWILSDGTRSVRVAPRVRVTANSPDLLIGLACAGSGVTLVPRHYARSQVHAGRLAPVLPRWSAPGGKGWAVFPGRRLMPSRTRAFLDLLAQAAPPSTDDAP</sequence>
<evidence type="ECO:0000256" key="3">
    <source>
        <dbReference type="ARBA" id="ARBA00023125"/>
    </source>
</evidence>
<dbReference type="KEGG" id="atw:C0099_03195"/>
<dbReference type="InterPro" id="IPR005119">
    <property type="entry name" value="LysR_subst-bd"/>
</dbReference>
<dbReference type="RefSeq" id="WP_102246111.1">
    <property type="nucleotide sequence ID" value="NZ_CP025682.1"/>
</dbReference>
<proteinExistence type="inferred from homology"/>
<comment type="similarity">
    <text evidence="1">Belongs to the LysR transcriptional regulatory family.</text>
</comment>
<dbReference type="EMBL" id="CP025682">
    <property type="protein sequence ID" value="AUN94039.1"/>
    <property type="molecule type" value="Genomic_DNA"/>
</dbReference>
<dbReference type="Gene3D" id="3.40.190.290">
    <property type="match status" value="1"/>
</dbReference>
<evidence type="ECO:0000259" key="5">
    <source>
        <dbReference type="PROSITE" id="PS50931"/>
    </source>
</evidence>
<dbReference type="PROSITE" id="PS50931">
    <property type="entry name" value="HTH_LYSR"/>
    <property type="match status" value="1"/>
</dbReference>
<dbReference type="SUPFAM" id="SSF53850">
    <property type="entry name" value="Periplasmic binding protein-like II"/>
    <property type="match status" value="1"/>
</dbReference>
<dbReference type="Pfam" id="PF03466">
    <property type="entry name" value="LysR_substrate"/>
    <property type="match status" value="1"/>
</dbReference>
<dbReference type="OrthoDB" id="9076738at2"/>
<gene>
    <name evidence="6" type="ORF">C0099_03195</name>
</gene>
<keyword evidence="4" id="KW-0804">Transcription</keyword>